<protein>
    <recommendedName>
        <fullName evidence="4">Outer membrane protein beta-barrel domain-containing protein</fullName>
    </recommendedName>
</protein>
<organism evidence="2 3">
    <name type="scientific">Polynucleobacter aenigmaticus</name>
    <dbReference type="NCBI Taxonomy" id="1743164"/>
    <lineage>
        <taxon>Bacteria</taxon>
        <taxon>Pseudomonadati</taxon>
        <taxon>Pseudomonadota</taxon>
        <taxon>Betaproteobacteria</taxon>
        <taxon>Burkholderiales</taxon>
        <taxon>Burkholderiaceae</taxon>
        <taxon>Polynucleobacter</taxon>
    </lineage>
</organism>
<name>A0A254PXV9_9BURK</name>
<evidence type="ECO:0000256" key="1">
    <source>
        <dbReference type="SAM" id="SignalP"/>
    </source>
</evidence>
<keyword evidence="1" id="KW-0732">Signal</keyword>
<accession>A0A254PXV9</accession>
<reference evidence="2 3" key="1">
    <citation type="submission" date="2017-05" db="EMBL/GenBank/DDBJ databases">
        <title>Polynucleobacter sp. MWH-K35W1 isolated from the permanently anoxic monimolimnion of a meromictic lake.</title>
        <authorList>
            <person name="Hahn M.W."/>
        </authorList>
    </citation>
    <scope>NUCLEOTIDE SEQUENCE [LARGE SCALE GENOMIC DNA]</scope>
    <source>
        <strain evidence="2 3">MWH-K35W1</strain>
    </source>
</reference>
<dbReference type="RefSeq" id="WP_088528156.1">
    <property type="nucleotide sequence ID" value="NZ_NGUO01000018.1"/>
</dbReference>
<proteinExistence type="predicted"/>
<evidence type="ECO:0000313" key="2">
    <source>
        <dbReference type="EMBL" id="OWS69391.1"/>
    </source>
</evidence>
<evidence type="ECO:0008006" key="4">
    <source>
        <dbReference type="Google" id="ProtNLM"/>
    </source>
</evidence>
<dbReference type="Proteomes" id="UP000198104">
    <property type="component" value="Unassembled WGS sequence"/>
</dbReference>
<feature type="signal peptide" evidence="1">
    <location>
        <begin position="1"/>
        <end position="23"/>
    </location>
</feature>
<comment type="caution">
    <text evidence="2">The sequence shown here is derived from an EMBL/GenBank/DDBJ whole genome shotgun (WGS) entry which is preliminary data.</text>
</comment>
<dbReference type="EMBL" id="NGUO01000018">
    <property type="protein sequence ID" value="OWS69391.1"/>
    <property type="molecule type" value="Genomic_DNA"/>
</dbReference>
<sequence>MKKTLLLPLFGVCTLLSSSISIAAEELTPIPKASSEWRFEVTPYLWAPGIKATLNLGNGLAKSADYSSSNVLDNLKSGGMISAEAHKGQWGMMGDVVSATLQNSGAIPVQGGTATLGDKITLQQTVLTGAVTYTIANTKDAYMDGLLGARAIYATATLNVTGVGTAAKTTSTVDPVVGMKGRYRIADSTWYVPFYGDIGSGGGTTNLTWQAMLGVGKTFSNLIDASLTYRALYYDMKDGGVLQKTTMQGPQVAVTFKF</sequence>
<evidence type="ECO:0000313" key="3">
    <source>
        <dbReference type="Proteomes" id="UP000198104"/>
    </source>
</evidence>
<keyword evidence="3" id="KW-1185">Reference proteome</keyword>
<feature type="chain" id="PRO_5012806855" description="Outer membrane protein beta-barrel domain-containing protein" evidence="1">
    <location>
        <begin position="24"/>
        <end position="258"/>
    </location>
</feature>
<dbReference type="AlphaFoldDB" id="A0A254PXV9"/>
<gene>
    <name evidence="2" type="ORF">CBI30_10005</name>
</gene>
<dbReference type="OrthoDB" id="6555107at2"/>